<dbReference type="AlphaFoldDB" id="A0A0K0FYP4"/>
<evidence type="ECO:0000259" key="1">
    <source>
        <dbReference type="Pfam" id="PF05303"/>
    </source>
</evidence>
<evidence type="ECO:0000313" key="2">
    <source>
        <dbReference type="Proteomes" id="UP000035680"/>
    </source>
</evidence>
<dbReference type="Pfam" id="PF05303">
    <property type="entry name" value="GSKIP_dom"/>
    <property type="match status" value="1"/>
</dbReference>
<reference evidence="3" key="2">
    <citation type="submission" date="2015-08" db="UniProtKB">
        <authorList>
            <consortium name="WormBaseParasite"/>
        </authorList>
    </citation>
    <scope>IDENTIFICATION</scope>
</reference>
<dbReference type="Gene3D" id="3.30.2280.10">
    <property type="entry name" value="Hypothetical protein (hspc210)"/>
    <property type="match status" value="1"/>
</dbReference>
<protein>
    <submittedName>
        <fullName evidence="3">DUF727 domain-containing protein</fullName>
    </submittedName>
</protein>
<organism evidence="2 3">
    <name type="scientific">Strongyloides venezuelensis</name>
    <name type="common">Threadworm</name>
    <dbReference type="NCBI Taxonomy" id="75913"/>
    <lineage>
        <taxon>Eukaryota</taxon>
        <taxon>Metazoa</taxon>
        <taxon>Ecdysozoa</taxon>
        <taxon>Nematoda</taxon>
        <taxon>Chromadorea</taxon>
        <taxon>Rhabditida</taxon>
        <taxon>Tylenchina</taxon>
        <taxon>Panagrolaimomorpha</taxon>
        <taxon>Strongyloidoidea</taxon>
        <taxon>Strongyloididae</taxon>
        <taxon>Strongyloides</taxon>
    </lineage>
</organism>
<sequence length="115" mass="13508">MSISSEVIREIGDYSIVDNCQFLSYFAYSTLKCEISNTYYLNVTTLEDDKFTLQLDISGWSVLSEKHNTLSCDNLDQCKINHTKKYEDVLAFFSEVSHKFREKRMELLFHKLTEI</sequence>
<reference evidence="2" key="1">
    <citation type="submission" date="2014-07" db="EMBL/GenBank/DDBJ databases">
        <authorList>
            <person name="Martin A.A"/>
            <person name="De Silva N."/>
        </authorList>
    </citation>
    <scope>NUCLEOTIDE SEQUENCE</scope>
</reference>
<dbReference type="Proteomes" id="UP000035680">
    <property type="component" value="Unassembled WGS sequence"/>
</dbReference>
<evidence type="ECO:0000313" key="3">
    <source>
        <dbReference type="WBParaSite" id="SVE_1757100.1"/>
    </source>
</evidence>
<dbReference type="InterPro" id="IPR023231">
    <property type="entry name" value="GSKIP_dom_sf"/>
</dbReference>
<dbReference type="WBParaSite" id="SVE_1757100.1">
    <property type="protein sequence ID" value="SVE_1757100.1"/>
    <property type="gene ID" value="SVE_1757100"/>
</dbReference>
<dbReference type="InterPro" id="IPR007967">
    <property type="entry name" value="GSKIP_dom"/>
</dbReference>
<proteinExistence type="predicted"/>
<accession>A0A0K0FYP4</accession>
<dbReference type="SUPFAM" id="SSF103107">
    <property type="entry name" value="Hypothetical protein c14orf129, hspc210"/>
    <property type="match status" value="1"/>
</dbReference>
<name>A0A0K0FYP4_STRVS</name>
<keyword evidence="2" id="KW-1185">Reference proteome</keyword>
<feature type="domain" description="GSKIP" evidence="1">
    <location>
        <begin position="34"/>
        <end position="114"/>
    </location>
</feature>